<dbReference type="InterPro" id="IPR005303">
    <property type="entry name" value="MOCOS_middle"/>
</dbReference>
<dbReference type="GO" id="GO:0003824">
    <property type="term" value="F:catalytic activity"/>
    <property type="evidence" value="ECO:0007669"/>
    <property type="project" value="InterPro"/>
</dbReference>
<dbReference type="EnsemblPlants" id="RCW19238">
    <property type="protein sequence ID" value="RCW19238"/>
    <property type="gene ID" value="GLYMA_09G049900"/>
</dbReference>
<dbReference type="InParanoid" id="A0A368UHN2"/>
<dbReference type="Pfam" id="PF03473">
    <property type="entry name" value="MOSC"/>
    <property type="match status" value="1"/>
</dbReference>
<evidence type="ECO:0000259" key="1">
    <source>
        <dbReference type="PROSITE" id="PS51340"/>
    </source>
</evidence>
<proteinExistence type="predicted"/>
<name>A0A368UHN2_SOYBN</name>
<dbReference type="OMA" id="SECATIY"/>
<organism evidence="2">
    <name type="scientific">Glycine max</name>
    <name type="common">Soybean</name>
    <name type="synonym">Glycine hispida</name>
    <dbReference type="NCBI Taxonomy" id="3847"/>
    <lineage>
        <taxon>Eukaryota</taxon>
        <taxon>Viridiplantae</taxon>
        <taxon>Streptophyta</taxon>
        <taxon>Embryophyta</taxon>
        <taxon>Tracheophyta</taxon>
        <taxon>Spermatophyta</taxon>
        <taxon>Magnoliopsida</taxon>
        <taxon>eudicotyledons</taxon>
        <taxon>Gunneridae</taxon>
        <taxon>Pentapetalae</taxon>
        <taxon>rosids</taxon>
        <taxon>fabids</taxon>
        <taxon>Fabales</taxon>
        <taxon>Fabaceae</taxon>
        <taxon>Papilionoideae</taxon>
        <taxon>50 kb inversion clade</taxon>
        <taxon>NPAAA clade</taxon>
        <taxon>indigoferoid/millettioid clade</taxon>
        <taxon>Phaseoleae</taxon>
        <taxon>Glycine</taxon>
        <taxon>Glycine subgen. Soja</taxon>
    </lineage>
</organism>
<evidence type="ECO:0000313" key="4">
    <source>
        <dbReference type="Proteomes" id="UP000008827"/>
    </source>
</evidence>
<dbReference type="SUPFAM" id="SSF141673">
    <property type="entry name" value="MOSC N-terminal domain-like"/>
    <property type="match status" value="1"/>
</dbReference>
<dbReference type="Proteomes" id="UP000008827">
    <property type="component" value="Chromosome 9"/>
</dbReference>
<dbReference type="PANTHER" id="PTHR14237:SF19">
    <property type="entry name" value="MITOCHONDRIAL AMIDOXIME REDUCING COMPONENT 1"/>
    <property type="match status" value="1"/>
</dbReference>
<gene>
    <name evidence="2" type="ORF">GLYMA_09G049900</name>
</gene>
<accession>A0A368UHN2</accession>
<dbReference type="GO" id="GO:0030151">
    <property type="term" value="F:molybdenum ion binding"/>
    <property type="evidence" value="ECO:0007669"/>
    <property type="project" value="InterPro"/>
</dbReference>
<dbReference type="PANTHER" id="PTHR14237">
    <property type="entry name" value="MOLYBDOPTERIN COFACTOR SULFURASE MOSC"/>
    <property type="match status" value="1"/>
</dbReference>
<dbReference type="AlphaFoldDB" id="A0A368UHN2"/>
<dbReference type="PROSITE" id="PS51340">
    <property type="entry name" value="MOSC"/>
    <property type="match status" value="1"/>
</dbReference>
<dbReference type="GO" id="GO:0030170">
    <property type="term" value="F:pyridoxal phosphate binding"/>
    <property type="evidence" value="ECO:0007669"/>
    <property type="project" value="InterPro"/>
</dbReference>
<protein>
    <recommendedName>
        <fullName evidence="1">MOSC domain-containing protein</fullName>
    </recommendedName>
</protein>
<dbReference type="ExpressionAtlas" id="A0A368UHN2">
    <property type="expression patterns" value="baseline and differential"/>
</dbReference>
<evidence type="ECO:0000313" key="2">
    <source>
        <dbReference type="EMBL" id="RCW19238.1"/>
    </source>
</evidence>
<evidence type="ECO:0000313" key="3">
    <source>
        <dbReference type="EnsemblPlants" id="RCW19238"/>
    </source>
</evidence>
<dbReference type="STRING" id="3847.A0A368UHN2"/>
<dbReference type="EMBL" id="CM000842">
    <property type="protein sequence ID" value="RCW19238.1"/>
    <property type="molecule type" value="Genomic_DNA"/>
</dbReference>
<dbReference type="Gramene" id="RCW19238">
    <property type="protein sequence ID" value="RCW19238"/>
    <property type="gene ID" value="GLYMA_09G049900"/>
</dbReference>
<reference evidence="3" key="3">
    <citation type="submission" date="2019-01" db="UniProtKB">
        <authorList>
            <consortium name="EnsemblPlants"/>
        </authorList>
    </citation>
    <scope>IDENTIFICATION</scope>
    <source>
        <strain evidence="3">Williams 82</strain>
    </source>
</reference>
<dbReference type="PaxDb" id="3847-GLYMA09G05520.1"/>
<reference evidence="2" key="2">
    <citation type="submission" date="2018-07" db="EMBL/GenBank/DDBJ databases">
        <title>WGS assembly of Glycine max.</title>
        <authorList>
            <person name="Schmutz J."/>
            <person name="Cannon S."/>
            <person name="Schlueter J."/>
            <person name="Ma J."/>
            <person name="Mitros T."/>
            <person name="Nelson W."/>
            <person name="Hyten D."/>
            <person name="Song Q."/>
            <person name="Thelen J."/>
            <person name="Cheng J."/>
            <person name="Xu D."/>
            <person name="Hellsten U."/>
            <person name="May G."/>
            <person name="Yu Y."/>
            <person name="Sakurai T."/>
            <person name="Umezawa T."/>
            <person name="Bhattacharyya M."/>
            <person name="Sandhu D."/>
            <person name="Valliyodan B."/>
            <person name="Lindquist E."/>
            <person name="Peto M."/>
            <person name="Grant D."/>
            <person name="Shu S."/>
            <person name="Goodstein D."/>
            <person name="Barry K."/>
            <person name="Futrell-Griggs M."/>
            <person name="Abernathy B."/>
            <person name="Du J."/>
            <person name="Tian Z."/>
            <person name="Zhu L."/>
            <person name="Gill N."/>
            <person name="Joshi T."/>
            <person name="Libault M."/>
            <person name="Sethuraman A."/>
            <person name="Zhang X."/>
            <person name="Shinozaki K."/>
            <person name="Nguyen H."/>
            <person name="Wing R."/>
            <person name="Cregan P."/>
            <person name="Specht J."/>
            <person name="Grimwood J."/>
            <person name="Rokhsar D."/>
            <person name="Stacey G."/>
            <person name="Shoemaker R."/>
            <person name="Jackson S."/>
        </authorList>
    </citation>
    <scope>NUCLEOTIDE SEQUENCE</scope>
    <source>
        <tissue evidence="2">Callus</tissue>
    </source>
</reference>
<dbReference type="SMR" id="A0A368UHN2"/>
<reference evidence="2 3" key="1">
    <citation type="journal article" date="2010" name="Nature">
        <title>Genome sequence of the palaeopolyploid soybean.</title>
        <authorList>
            <person name="Schmutz J."/>
            <person name="Cannon S.B."/>
            <person name="Schlueter J."/>
            <person name="Ma J."/>
            <person name="Mitros T."/>
            <person name="Nelson W."/>
            <person name="Hyten D.L."/>
            <person name="Song Q."/>
            <person name="Thelen J.J."/>
            <person name="Cheng J."/>
            <person name="Xu D."/>
            <person name="Hellsten U."/>
            <person name="May G.D."/>
            <person name="Yu Y."/>
            <person name="Sakurai T."/>
            <person name="Umezawa T."/>
            <person name="Bhattacharyya M.K."/>
            <person name="Sandhu D."/>
            <person name="Valliyodan B."/>
            <person name="Lindquist E."/>
            <person name="Peto M."/>
            <person name="Grant D."/>
            <person name="Shu S."/>
            <person name="Goodstein D."/>
            <person name="Barry K."/>
            <person name="Futrell-Griggs M."/>
            <person name="Abernathy B."/>
            <person name="Du J."/>
            <person name="Tian Z."/>
            <person name="Zhu L."/>
            <person name="Gill N."/>
            <person name="Joshi T."/>
            <person name="Libault M."/>
            <person name="Sethuraman A."/>
            <person name="Zhang X.-C."/>
            <person name="Shinozaki K."/>
            <person name="Nguyen H.T."/>
            <person name="Wing R.A."/>
            <person name="Cregan P."/>
            <person name="Specht J."/>
            <person name="Grimwood J."/>
            <person name="Rokhsar D."/>
            <person name="Stacey G."/>
            <person name="Shoemaker R.C."/>
            <person name="Jackson S.A."/>
        </authorList>
    </citation>
    <scope>NUCLEOTIDE SEQUENCE [LARGE SCALE GENOMIC DNA]</scope>
    <source>
        <strain evidence="3">cv. Williams 82</strain>
        <tissue evidence="2">Callus</tissue>
    </source>
</reference>
<dbReference type="Pfam" id="PF03476">
    <property type="entry name" value="MOSC_N"/>
    <property type="match status" value="1"/>
</dbReference>
<dbReference type="FunCoup" id="A0A368UHN2">
    <property type="interactions" value="2974"/>
</dbReference>
<feature type="domain" description="MOSC" evidence="1">
    <location>
        <begin position="147"/>
        <end position="311"/>
    </location>
</feature>
<keyword evidence="4" id="KW-1185">Reference proteome</keyword>
<sequence>MGSAVLSQTIPAVKVSRLFIYPIKSCRGISVSYAPLTPAGLRWDREWVVVNSQGRACTQRVDPKLALVEVELPNDALVEDFEPTSDSYMVLKAPGMKPLNICLSKQHEVTDAVTVWEWTGSAWDEGAEASQWFSDFLGKPCQLVRFNSASEVRQVDPDYVRGQHRTYFSDGYPFLLLSQESLDALNELLKERIPINRGHASLPQSLSTILVEGCDPYSEDLWTEIKISRFSFLGVKLCSRCKVPTINQETGIAGSEPTETLMKTRSGKVIRPNAKNKNKVYFGQNLVWNWMDSSVKGSGKTIKVGDPVYILGNVSSAEEAAA</sequence>
<dbReference type="InterPro" id="IPR005302">
    <property type="entry name" value="MoCF_Sase_C"/>
</dbReference>